<name>A0ACB0YVT1_MELEN</name>
<comment type="caution">
    <text evidence="1">The sequence shown here is derived from an EMBL/GenBank/DDBJ whole genome shotgun (WGS) entry which is preliminary data.</text>
</comment>
<proteinExistence type="predicted"/>
<gene>
    <name evidence="1" type="ORF">MENTE1834_LOCUS17280</name>
</gene>
<keyword evidence="2" id="KW-1185">Reference proteome</keyword>
<reference evidence="1" key="1">
    <citation type="submission" date="2023-11" db="EMBL/GenBank/DDBJ databases">
        <authorList>
            <person name="Poullet M."/>
        </authorList>
    </citation>
    <scope>NUCLEOTIDE SEQUENCE</scope>
    <source>
        <strain evidence="1">E1834</strain>
    </source>
</reference>
<organism evidence="1 2">
    <name type="scientific">Meloidogyne enterolobii</name>
    <name type="common">Root-knot nematode worm</name>
    <name type="synonym">Meloidogyne mayaguensis</name>
    <dbReference type="NCBI Taxonomy" id="390850"/>
    <lineage>
        <taxon>Eukaryota</taxon>
        <taxon>Metazoa</taxon>
        <taxon>Ecdysozoa</taxon>
        <taxon>Nematoda</taxon>
        <taxon>Chromadorea</taxon>
        <taxon>Rhabditida</taxon>
        <taxon>Tylenchina</taxon>
        <taxon>Tylenchomorpha</taxon>
        <taxon>Tylenchoidea</taxon>
        <taxon>Meloidogynidae</taxon>
        <taxon>Meloidogyninae</taxon>
        <taxon>Meloidogyne</taxon>
    </lineage>
</organism>
<sequence length="239" mass="27993">MAKLLTDEAFQKLLFDLLCVWHDVQRHYDPPITHTEEEKMQKVKQLICKLLGEIDGRVKRIQTMLSTTPDAEQEFIEEWSLLTWNVLCITSRLQNELNVSVKSQEDKVIFNKLNMALVDLVNNSRAALNPLSVHIDATFDLLANSLSDTMHILHGLYRTLKSNRQMNSDEVQDFAQRFGIFWYFTSLRIPILRERYFDKFLKLFKSLLLSCFLGPIFLLGLIVILIFRKNLTIMFSMFN</sequence>
<dbReference type="EMBL" id="CAVMJV010000019">
    <property type="protein sequence ID" value="CAK5065314.1"/>
    <property type="molecule type" value="Genomic_DNA"/>
</dbReference>
<evidence type="ECO:0000313" key="2">
    <source>
        <dbReference type="Proteomes" id="UP001497535"/>
    </source>
</evidence>
<dbReference type="Proteomes" id="UP001497535">
    <property type="component" value="Unassembled WGS sequence"/>
</dbReference>
<accession>A0ACB0YVT1</accession>
<protein>
    <submittedName>
        <fullName evidence="1">Uncharacterized protein</fullName>
    </submittedName>
</protein>
<evidence type="ECO:0000313" key="1">
    <source>
        <dbReference type="EMBL" id="CAK5065314.1"/>
    </source>
</evidence>